<dbReference type="Proteomes" id="UP000290848">
    <property type="component" value="Unassembled WGS sequence"/>
</dbReference>
<gene>
    <name evidence="2" type="ORF">EKH83_05520</name>
</gene>
<dbReference type="AlphaFoldDB" id="A0A4Q0MD61"/>
<protein>
    <submittedName>
        <fullName evidence="2">Redoxin domain-containing protein</fullName>
    </submittedName>
</protein>
<feature type="domain" description="Thioredoxin" evidence="1">
    <location>
        <begin position="32"/>
        <end position="196"/>
    </location>
</feature>
<dbReference type="Pfam" id="PF00578">
    <property type="entry name" value="AhpC-TSA"/>
    <property type="match status" value="1"/>
</dbReference>
<proteinExistence type="predicted"/>
<dbReference type="RefSeq" id="WP_128768400.1">
    <property type="nucleotide sequence ID" value="NZ_RXOC01000003.1"/>
</dbReference>
<comment type="caution">
    <text evidence="2">The sequence shown here is derived from an EMBL/GenBank/DDBJ whole genome shotgun (WGS) entry which is preliminary data.</text>
</comment>
<dbReference type="EMBL" id="RXOC01000003">
    <property type="protein sequence ID" value="RXF71155.1"/>
    <property type="molecule type" value="Genomic_DNA"/>
</dbReference>
<dbReference type="PROSITE" id="PS51352">
    <property type="entry name" value="THIOREDOXIN_2"/>
    <property type="match status" value="1"/>
</dbReference>
<dbReference type="SUPFAM" id="SSF52833">
    <property type="entry name" value="Thioredoxin-like"/>
    <property type="match status" value="1"/>
</dbReference>
<sequence length="201" mass="22813">MLALTKNTPSFLNKVYSSESKIREIHTPEKPLAEGDLAPHFTFASQNWLENQGLTDISLRDLNQKPLVIVFYSVYWNGHGINLLKKMEKLQDKIGDTAGILVVTSEARKKLYKTIGEHHFSLNFYYDEGQALAEKFGIFSEDRPTWNLFSGIETNVPLLSSYVVGTSGQISFRHIDNFSSPFPEEDLLVAVNGQPEIRLYK</sequence>
<dbReference type="Gene3D" id="3.40.30.10">
    <property type="entry name" value="Glutaredoxin"/>
    <property type="match status" value="1"/>
</dbReference>
<dbReference type="InterPro" id="IPR000866">
    <property type="entry name" value="AhpC/TSA"/>
</dbReference>
<evidence type="ECO:0000313" key="3">
    <source>
        <dbReference type="Proteomes" id="UP000290848"/>
    </source>
</evidence>
<dbReference type="InterPro" id="IPR013766">
    <property type="entry name" value="Thioredoxin_domain"/>
</dbReference>
<name>A0A4Q0MD61_9SPHI</name>
<accession>A0A4Q0MD61</accession>
<evidence type="ECO:0000313" key="2">
    <source>
        <dbReference type="EMBL" id="RXF71155.1"/>
    </source>
</evidence>
<evidence type="ECO:0000259" key="1">
    <source>
        <dbReference type="PROSITE" id="PS51352"/>
    </source>
</evidence>
<reference evidence="2 3" key="1">
    <citation type="submission" date="2018-12" db="EMBL/GenBank/DDBJ databases">
        <title>The Draft Genome Sequence of the Soil Bacterium Pedobacter tournemirensis R1.</title>
        <authorList>
            <person name="He J."/>
        </authorList>
    </citation>
    <scope>NUCLEOTIDE SEQUENCE [LARGE SCALE GENOMIC DNA]</scope>
    <source>
        <strain evidence="2 3">R1</strain>
    </source>
</reference>
<organism evidence="2 3">
    <name type="scientific">Arcticibacter tournemirensis</name>
    <dbReference type="NCBI Taxonomy" id="699437"/>
    <lineage>
        <taxon>Bacteria</taxon>
        <taxon>Pseudomonadati</taxon>
        <taxon>Bacteroidota</taxon>
        <taxon>Sphingobacteriia</taxon>
        <taxon>Sphingobacteriales</taxon>
        <taxon>Sphingobacteriaceae</taxon>
        <taxon>Arcticibacter</taxon>
    </lineage>
</organism>
<dbReference type="GO" id="GO:0016491">
    <property type="term" value="F:oxidoreductase activity"/>
    <property type="evidence" value="ECO:0007669"/>
    <property type="project" value="InterPro"/>
</dbReference>
<dbReference type="InterPro" id="IPR036249">
    <property type="entry name" value="Thioredoxin-like_sf"/>
</dbReference>
<dbReference type="GO" id="GO:0016209">
    <property type="term" value="F:antioxidant activity"/>
    <property type="evidence" value="ECO:0007669"/>
    <property type="project" value="InterPro"/>
</dbReference>